<dbReference type="STRING" id="1408163.A0A0F4YN37"/>
<dbReference type="GeneID" id="25318789"/>
<dbReference type="OrthoDB" id="4185642at2759"/>
<dbReference type="EMBL" id="LASV01000340">
    <property type="protein sequence ID" value="KKA19530.1"/>
    <property type="molecule type" value="Genomic_DNA"/>
</dbReference>
<dbReference type="AlphaFoldDB" id="A0A0F4YN37"/>
<evidence type="ECO:0000313" key="2">
    <source>
        <dbReference type="Proteomes" id="UP000053958"/>
    </source>
</evidence>
<proteinExistence type="predicted"/>
<evidence type="ECO:0000313" key="1">
    <source>
        <dbReference type="EMBL" id="KKA19530.1"/>
    </source>
</evidence>
<dbReference type="Gene3D" id="1.10.510.10">
    <property type="entry name" value="Transferase(Phosphotransferase) domain 1"/>
    <property type="match status" value="1"/>
</dbReference>
<reference evidence="1 2" key="1">
    <citation type="submission" date="2015-04" db="EMBL/GenBank/DDBJ databases">
        <authorList>
            <person name="Heijne W.H."/>
            <person name="Fedorova N.D."/>
            <person name="Nierman W.C."/>
            <person name="Vollebregt A.W."/>
            <person name="Zhao Z."/>
            <person name="Wu L."/>
            <person name="Kumar M."/>
            <person name="Stam H."/>
            <person name="van den Berg M.A."/>
            <person name="Pel H.J."/>
        </authorList>
    </citation>
    <scope>NUCLEOTIDE SEQUENCE [LARGE SCALE GENOMIC DNA]</scope>
    <source>
        <strain evidence="1 2">CBS 393.64</strain>
    </source>
</reference>
<evidence type="ECO:0008006" key="3">
    <source>
        <dbReference type="Google" id="ProtNLM"/>
    </source>
</evidence>
<protein>
    <recommendedName>
        <fullName evidence="3">Protein kinase domain-containing protein</fullName>
    </recommendedName>
</protein>
<name>A0A0F4YN37_RASE3</name>
<dbReference type="InterPro" id="IPR011009">
    <property type="entry name" value="Kinase-like_dom_sf"/>
</dbReference>
<keyword evidence="2" id="KW-1185">Reference proteome</keyword>
<dbReference type="RefSeq" id="XP_013326142.1">
    <property type="nucleotide sequence ID" value="XM_013470688.1"/>
</dbReference>
<sequence>MKVHHGRGPRKYYEPKDRELDIHVLESTAYRRLKQHGLCDRGLVPQFYGTIEKIDPWCYQPDLKDFLEDIYPPSAILLEYIPDLEMIQLQNYTNKRMDNLIEGLKELHKALIRHGDPKPRNMMVVKNDPERVIWIDFDRAETYDQDQMTQKQKALIKEEEEIVISFKDCLEADYAKGKLEEAYIFYCT</sequence>
<dbReference type="SUPFAM" id="SSF56112">
    <property type="entry name" value="Protein kinase-like (PK-like)"/>
    <property type="match status" value="1"/>
</dbReference>
<organism evidence="1 2">
    <name type="scientific">Rasamsonia emersonii (strain ATCC 16479 / CBS 393.64 / IMI 116815)</name>
    <dbReference type="NCBI Taxonomy" id="1408163"/>
    <lineage>
        <taxon>Eukaryota</taxon>
        <taxon>Fungi</taxon>
        <taxon>Dikarya</taxon>
        <taxon>Ascomycota</taxon>
        <taxon>Pezizomycotina</taxon>
        <taxon>Eurotiomycetes</taxon>
        <taxon>Eurotiomycetidae</taxon>
        <taxon>Eurotiales</taxon>
        <taxon>Trichocomaceae</taxon>
        <taxon>Rasamsonia</taxon>
    </lineage>
</organism>
<gene>
    <name evidence="1" type="ORF">T310_6487</name>
</gene>
<accession>A0A0F4YN37</accession>
<dbReference type="Proteomes" id="UP000053958">
    <property type="component" value="Unassembled WGS sequence"/>
</dbReference>
<comment type="caution">
    <text evidence="1">The sequence shown here is derived from an EMBL/GenBank/DDBJ whole genome shotgun (WGS) entry which is preliminary data.</text>
</comment>